<accession>A0A4R0RT05</accession>
<evidence type="ECO:0000256" key="3">
    <source>
        <dbReference type="ARBA" id="ARBA00022840"/>
    </source>
</evidence>
<dbReference type="GO" id="GO:0016787">
    <property type="term" value="F:hydrolase activity"/>
    <property type="evidence" value="ECO:0007669"/>
    <property type="project" value="UniProtKB-KW"/>
</dbReference>
<dbReference type="Proteomes" id="UP000292702">
    <property type="component" value="Unassembled WGS sequence"/>
</dbReference>
<evidence type="ECO:0000259" key="7">
    <source>
        <dbReference type="PROSITE" id="PS51194"/>
    </source>
</evidence>
<dbReference type="InterPro" id="IPR049730">
    <property type="entry name" value="SNF2/RAD54-like_C"/>
</dbReference>
<dbReference type="Gene3D" id="3.40.50.300">
    <property type="entry name" value="P-loop containing nucleotide triphosphate hydrolases"/>
    <property type="match status" value="1"/>
</dbReference>
<evidence type="ECO:0000256" key="5">
    <source>
        <dbReference type="SAM" id="Phobius"/>
    </source>
</evidence>
<feature type="transmembrane region" description="Helical" evidence="5">
    <location>
        <begin position="160"/>
        <end position="180"/>
    </location>
</feature>
<evidence type="ECO:0000313" key="8">
    <source>
        <dbReference type="EMBL" id="TCD68659.1"/>
    </source>
</evidence>
<evidence type="ECO:0000256" key="1">
    <source>
        <dbReference type="ARBA" id="ARBA00022741"/>
    </source>
</evidence>
<dbReference type="CDD" id="cd18793">
    <property type="entry name" value="SF2_C_SNF"/>
    <property type="match status" value="1"/>
</dbReference>
<evidence type="ECO:0000256" key="4">
    <source>
        <dbReference type="SAM" id="MobiDB-lite"/>
    </source>
</evidence>
<feature type="region of interest" description="Disordered" evidence="4">
    <location>
        <begin position="622"/>
        <end position="661"/>
    </location>
</feature>
<dbReference type="AlphaFoldDB" id="A0A4R0RT05"/>
<feature type="domain" description="Helicase C-terminal" evidence="7">
    <location>
        <begin position="941"/>
        <end position="1108"/>
    </location>
</feature>
<feature type="region of interest" description="Disordered" evidence="4">
    <location>
        <begin position="318"/>
        <end position="337"/>
    </location>
</feature>
<feature type="domain" description="Helicase ATP-binding" evidence="6">
    <location>
        <begin position="521"/>
        <end position="731"/>
    </location>
</feature>
<feature type="transmembrane region" description="Helical" evidence="5">
    <location>
        <begin position="200"/>
        <end position="219"/>
    </location>
</feature>
<dbReference type="OrthoDB" id="423559at2759"/>
<dbReference type="EMBL" id="RWJN01000060">
    <property type="protein sequence ID" value="TCD68659.1"/>
    <property type="molecule type" value="Genomic_DNA"/>
</dbReference>
<dbReference type="InterPro" id="IPR001650">
    <property type="entry name" value="Helicase_C-like"/>
</dbReference>
<keyword evidence="9" id="KW-1185">Reference proteome</keyword>
<dbReference type="InterPro" id="IPR027417">
    <property type="entry name" value="P-loop_NTPase"/>
</dbReference>
<dbReference type="SMART" id="SM00490">
    <property type="entry name" value="HELICc"/>
    <property type="match status" value="1"/>
</dbReference>
<dbReference type="PANTHER" id="PTHR45626:SF14">
    <property type="entry name" value="ATP-DEPENDENT DNA HELICASE (EUROFUNG)"/>
    <property type="match status" value="1"/>
</dbReference>
<dbReference type="GO" id="GO:0005634">
    <property type="term" value="C:nucleus"/>
    <property type="evidence" value="ECO:0007669"/>
    <property type="project" value="TreeGrafter"/>
</dbReference>
<dbReference type="SMART" id="SM00487">
    <property type="entry name" value="DEXDc"/>
    <property type="match status" value="1"/>
</dbReference>
<name>A0A4R0RT05_9APHY</name>
<dbReference type="PROSITE" id="PS51194">
    <property type="entry name" value="HELICASE_CTER"/>
    <property type="match status" value="1"/>
</dbReference>
<keyword evidence="5" id="KW-0472">Membrane</keyword>
<evidence type="ECO:0000256" key="2">
    <source>
        <dbReference type="ARBA" id="ARBA00022801"/>
    </source>
</evidence>
<dbReference type="PANTHER" id="PTHR45626">
    <property type="entry name" value="TRANSCRIPTION TERMINATION FACTOR 2-RELATED"/>
    <property type="match status" value="1"/>
</dbReference>
<dbReference type="STRING" id="92696.A0A4R0RT05"/>
<keyword evidence="2" id="KW-0378">Hydrolase</keyword>
<dbReference type="InterPro" id="IPR014001">
    <property type="entry name" value="Helicase_ATP-bd"/>
</dbReference>
<proteinExistence type="predicted"/>
<feature type="transmembrane region" description="Helical" evidence="5">
    <location>
        <begin position="15"/>
        <end position="34"/>
    </location>
</feature>
<dbReference type="SUPFAM" id="SSF52540">
    <property type="entry name" value="P-loop containing nucleoside triphosphate hydrolases"/>
    <property type="match status" value="2"/>
</dbReference>
<comment type="caution">
    <text evidence="8">The sequence shown here is derived from an EMBL/GenBank/DDBJ whole genome shotgun (WGS) entry which is preliminary data.</text>
</comment>
<sequence>MSQSHGNGHSAPSRGLVTATVLFYLVAALAMVMANKWVLNTTVVPLFFLFSQLVIAVVLFLIAHLLGLLQLPLELNLQVCKGLIPMVGLNVIGLSFSNYTLAYVDASFYQVARGMVLPFTVVTSYIFLHARPSLFVLVACAIVTLGFFVGVFLDSIPVSLVGVSFGVASSMITAVHSVVIKKSLDVVKGSALHLSWYTNLLSSFALIPVILLVGEHPGIMDLMFGDNPAPESGMSVRTTFMVGSLVTGALGFLMSIASLLSIKVTSPITHMISSAVRGVAASLLGMWLFHDIITTGRASSIAIILFGSIAYTWVKHMESQNSPPKPSSKGPRKAMLEEGGLYPDLNPLKKPATKGMTPTDAISIASSSNSEVPRPQDCQAKLKARHTVIIDSDEEDNASPFAPIQNVQANAGPSRPTPMPLPTKASAPVYAPPDRYAGLSIPLPKPFDANEEAFDFKAIDQMAEGWMSPQEAQKALQDLVADVHQEDDGQEITDEDALVDGFQDGIVLLPHQVIGRRWMAEREKGKKFGGILADDMGLGKTIQTLTRIVDGLPTKSELKNGFCRATLVVCPVAVVGQWISEIKKMCIGLRVVEHHGPNRTTDPEVLMKAHVVVTSYSIVSSEHGAFDPPSKDESKPKKKKQTTLDESDDDSDDSIGKSIPKKKKSKVKDALFRVKWWRIVLDEAHNIKNRATKAANACCALEAKYRWCLTGTPMQNNVEELYSLLKFLRLKPLSDWPTFKEQIATPVKNDRPVRAMKRLQVVLKAAMLRRTKTTILNGKPLLELPERIVQQVHCEFEPDERKFYDTVEERVRTSVEKLQQQGEVAKAYTSMLVLLLRMRQACNHPSLVSQDYKKDTEAVDPKAAAKGNDDDLADDLADMFGGLGLSGIKRCQVCQVELNSSNKGTGDNCADCNDVVQKARRKSLAARNGSDLPPDSAKTRKVMDLLAEIDERSQGDDKTIIFSQFTSMLDLLEPFLKDAGVRYVRYDGSMNKVKREESLDSIRQSMKTKVILISFKAGSTDDLVGLNLTSCNNVILVDMWWNPALEDQAFDRAHRLGQTKDVNIYKLSIPNTVEERILELQEKKRALANAALSGDKLKNMRLGMDDLMALFRNHGDRDDDDDD</sequence>
<feature type="transmembrane region" description="Helical" evidence="5">
    <location>
        <begin position="240"/>
        <end position="262"/>
    </location>
</feature>
<evidence type="ECO:0000259" key="6">
    <source>
        <dbReference type="PROSITE" id="PS51192"/>
    </source>
</evidence>
<dbReference type="PROSITE" id="PS51192">
    <property type="entry name" value="HELICASE_ATP_BIND_1"/>
    <property type="match status" value="1"/>
</dbReference>
<reference evidence="8 9" key="1">
    <citation type="submission" date="2018-11" db="EMBL/GenBank/DDBJ databases">
        <title>Genome assembly of Steccherinum ochraceum LE-BIN_3174, the white-rot fungus of the Steccherinaceae family (The Residual Polyporoid clade, Polyporales, Basidiomycota).</title>
        <authorList>
            <person name="Fedorova T.V."/>
            <person name="Glazunova O.A."/>
            <person name="Landesman E.O."/>
            <person name="Moiseenko K.V."/>
            <person name="Psurtseva N.V."/>
            <person name="Savinova O.S."/>
            <person name="Shakhova N.V."/>
            <person name="Tyazhelova T.V."/>
            <person name="Vasina D.V."/>
        </authorList>
    </citation>
    <scope>NUCLEOTIDE SEQUENCE [LARGE SCALE GENOMIC DNA]</scope>
    <source>
        <strain evidence="8 9">LE-BIN_3174</strain>
    </source>
</reference>
<dbReference type="Pfam" id="PF00271">
    <property type="entry name" value="Helicase_C"/>
    <property type="match status" value="1"/>
</dbReference>
<gene>
    <name evidence="8" type="ORF">EIP91_010180</name>
</gene>
<feature type="transmembrane region" description="Helical" evidence="5">
    <location>
        <begin position="134"/>
        <end position="153"/>
    </location>
</feature>
<dbReference type="GO" id="GO:0008094">
    <property type="term" value="F:ATP-dependent activity, acting on DNA"/>
    <property type="evidence" value="ECO:0007669"/>
    <property type="project" value="TreeGrafter"/>
</dbReference>
<dbReference type="InterPro" id="IPR000330">
    <property type="entry name" value="SNF2_N"/>
</dbReference>
<dbReference type="InterPro" id="IPR004853">
    <property type="entry name" value="Sugar_P_trans_dom"/>
</dbReference>
<feature type="transmembrane region" description="Helical" evidence="5">
    <location>
        <begin position="46"/>
        <end position="71"/>
    </location>
</feature>
<dbReference type="Pfam" id="PF03151">
    <property type="entry name" value="TPT"/>
    <property type="match status" value="1"/>
</dbReference>
<feature type="transmembrane region" description="Helical" evidence="5">
    <location>
        <begin position="268"/>
        <end position="289"/>
    </location>
</feature>
<feature type="transmembrane region" description="Helical" evidence="5">
    <location>
        <begin position="111"/>
        <end position="128"/>
    </location>
</feature>
<keyword evidence="5" id="KW-1133">Transmembrane helix</keyword>
<dbReference type="GO" id="GO:0006281">
    <property type="term" value="P:DNA repair"/>
    <property type="evidence" value="ECO:0007669"/>
    <property type="project" value="TreeGrafter"/>
</dbReference>
<keyword evidence="1" id="KW-0547">Nucleotide-binding</keyword>
<dbReference type="Pfam" id="PF00176">
    <property type="entry name" value="SNF2-rel_dom"/>
    <property type="match status" value="1"/>
</dbReference>
<organism evidence="8 9">
    <name type="scientific">Steccherinum ochraceum</name>
    <dbReference type="NCBI Taxonomy" id="92696"/>
    <lineage>
        <taxon>Eukaryota</taxon>
        <taxon>Fungi</taxon>
        <taxon>Dikarya</taxon>
        <taxon>Basidiomycota</taxon>
        <taxon>Agaricomycotina</taxon>
        <taxon>Agaricomycetes</taxon>
        <taxon>Polyporales</taxon>
        <taxon>Steccherinaceae</taxon>
        <taxon>Steccherinum</taxon>
    </lineage>
</organism>
<keyword evidence="5" id="KW-0812">Transmembrane</keyword>
<dbReference type="InterPro" id="IPR050628">
    <property type="entry name" value="SNF2_RAD54_helicase_TF"/>
</dbReference>
<protein>
    <submittedName>
        <fullName evidence="8">Uncharacterized protein</fullName>
    </submittedName>
</protein>
<evidence type="ECO:0000313" key="9">
    <source>
        <dbReference type="Proteomes" id="UP000292702"/>
    </source>
</evidence>
<keyword evidence="3" id="KW-0067">ATP-binding</keyword>
<dbReference type="InterPro" id="IPR038718">
    <property type="entry name" value="SNF2-like_sf"/>
</dbReference>
<dbReference type="Gene3D" id="3.40.50.10810">
    <property type="entry name" value="Tandem AAA-ATPase domain"/>
    <property type="match status" value="1"/>
</dbReference>
<dbReference type="CDD" id="cd18008">
    <property type="entry name" value="DEXDc_SHPRH-like"/>
    <property type="match status" value="1"/>
</dbReference>
<dbReference type="GO" id="GO:0005524">
    <property type="term" value="F:ATP binding"/>
    <property type="evidence" value="ECO:0007669"/>
    <property type="project" value="UniProtKB-KW"/>
</dbReference>